<protein>
    <submittedName>
        <fullName evidence="1">Uncharacterized protein</fullName>
    </submittedName>
</protein>
<dbReference type="InterPro" id="IPR045617">
    <property type="entry name" value="DUF6445"/>
</dbReference>
<accession>A0ABS0HIM8</accession>
<gene>
    <name evidence="1" type="ORF">I2488_13795</name>
</gene>
<dbReference type="Pfam" id="PF20043">
    <property type="entry name" value="DUF6445"/>
    <property type="match status" value="1"/>
</dbReference>
<dbReference type="Proteomes" id="UP000600799">
    <property type="component" value="Unassembled WGS sequence"/>
</dbReference>
<organism evidence="1 2">
    <name type="scientific">Novosphingobium jiangmenense</name>
    <dbReference type="NCBI Taxonomy" id="2791981"/>
    <lineage>
        <taxon>Bacteria</taxon>
        <taxon>Pseudomonadati</taxon>
        <taxon>Pseudomonadota</taxon>
        <taxon>Alphaproteobacteria</taxon>
        <taxon>Sphingomonadales</taxon>
        <taxon>Sphingomonadaceae</taxon>
        <taxon>Novosphingobium</taxon>
    </lineage>
</organism>
<reference evidence="1 2" key="1">
    <citation type="submission" date="2020-11" db="EMBL/GenBank/DDBJ databases">
        <title>The genome sequence of Novosphingobium sp. 1Y9A.</title>
        <authorList>
            <person name="Liu Y."/>
        </authorList>
    </citation>
    <scope>NUCLEOTIDE SEQUENCE [LARGE SCALE GENOMIC DNA]</scope>
    <source>
        <strain evidence="1 2">1Y9A</strain>
    </source>
</reference>
<evidence type="ECO:0000313" key="1">
    <source>
        <dbReference type="EMBL" id="MBF9152081.1"/>
    </source>
</evidence>
<keyword evidence="2" id="KW-1185">Reference proteome</keyword>
<dbReference type="EMBL" id="JADQDC010000009">
    <property type="protein sequence ID" value="MBF9152081.1"/>
    <property type="molecule type" value="Genomic_DNA"/>
</dbReference>
<name>A0ABS0HIM8_9SPHN</name>
<sequence length="228" mass="25039">MTGRDGRRWTLHRVGHEATAIVTLDDALRDPARARDLAAWSDFRADSPFYPGVRAALPAALELELVALAEPILREVFGQSGAVQVEGARFALVCAPPDKLSPPQRLPHFDGTEDSLFACVLYLATRDHGGTGFYRHDGTGFESITPERSAPYFEQLRSDLQAFGTPPPQYFAAPSRIFAETAAFPAQFNRMLLYPGNVLHSGLIDNQRPPPVSIADGRLTITCFFRVA</sequence>
<dbReference type="RefSeq" id="WP_196276393.1">
    <property type="nucleotide sequence ID" value="NZ_JADQDC010000009.1"/>
</dbReference>
<comment type="caution">
    <text evidence="1">The sequence shown here is derived from an EMBL/GenBank/DDBJ whole genome shotgun (WGS) entry which is preliminary data.</text>
</comment>
<evidence type="ECO:0000313" key="2">
    <source>
        <dbReference type="Proteomes" id="UP000600799"/>
    </source>
</evidence>
<proteinExistence type="predicted"/>